<dbReference type="InterPro" id="IPR035965">
    <property type="entry name" value="PAS-like_dom_sf"/>
</dbReference>
<dbReference type="InterPro" id="IPR036513">
    <property type="entry name" value="STAS_dom_sf"/>
</dbReference>
<keyword evidence="5" id="KW-1185">Reference proteome</keyword>
<dbReference type="SUPFAM" id="SSF55785">
    <property type="entry name" value="PYP-like sensor domain (PAS domain)"/>
    <property type="match status" value="1"/>
</dbReference>
<evidence type="ECO:0000259" key="3">
    <source>
        <dbReference type="PROSITE" id="PS50801"/>
    </source>
</evidence>
<dbReference type="PROSITE" id="PS50801">
    <property type="entry name" value="STAS"/>
    <property type="match status" value="1"/>
</dbReference>
<dbReference type="InterPro" id="IPR001610">
    <property type="entry name" value="PAC"/>
</dbReference>
<dbReference type="CDD" id="cd00130">
    <property type="entry name" value="PAS"/>
    <property type="match status" value="1"/>
</dbReference>
<dbReference type="PROSITE" id="PS50113">
    <property type="entry name" value="PAC"/>
    <property type="match status" value="1"/>
</dbReference>
<dbReference type="PANTHER" id="PTHR33745">
    <property type="entry name" value="RSBT ANTAGONIST PROTEIN RSBS-RELATED"/>
    <property type="match status" value="1"/>
</dbReference>
<dbReference type="Gene3D" id="3.30.450.20">
    <property type="entry name" value="PAS domain"/>
    <property type="match status" value="1"/>
</dbReference>
<dbReference type="InterPro" id="IPR000014">
    <property type="entry name" value="PAS"/>
</dbReference>
<feature type="domain" description="PAC" evidence="2">
    <location>
        <begin position="94"/>
        <end position="148"/>
    </location>
</feature>
<proteinExistence type="predicted"/>
<dbReference type="InterPro" id="IPR000700">
    <property type="entry name" value="PAS-assoc_C"/>
</dbReference>
<sequence length="268" mass="29973">MKRWILEDKYLGHKLSECLSLDVIIQAMDYTRAGVIITDPDLDDNPIVYSNKSFGAITGYDPEEYLGKNCRFLQGGGTSSEAIKDIKNGLMNKRPVSVTLKNYRKSGEAFWNELHIDPVYVKEEEKYYFIGVQKDISELKDSQAKIKGYLEEVSRLSTPIVPIEDGVSVLPLIGNVDEERLEIILQNITAAVSATKDHTLILDLSGLSDINEHVTRGIFNLNELLRLLGTRLIITGISTRLAIKATHLQIDLSEISTFSTVKEAITSK</sequence>
<dbReference type="EMBL" id="RHIB01000001">
    <property type="protein sequence ID" value="RNA69274.1"/>
    <property type="molecule type" value="Genomic_DNA"/>
</dbReference>
<feature type="domain" description="PAS" evidence="1">
    <location>
        <begin position="20"/>
        <end position="69"/>
    </location>
</feature>
<dbReference type="InterPro" id="IPR051932">
    <property type="entry name" value="Bact_StressResp_Reg"/>
</dbReference>
<feature type="domain" description="STAS" evidence="3">
    <location>
        <begin position="157"/>
        <end position="268"/>
    </location>
</feature>
<evidence type="ECO:0000313" key="5">
    <source>
        <dbReference type="Proteomes" id="UP000278746"/>
    </source>
</evidence>
<dbReference type="CDD" id="cd07041">
    <property type="entry name" value="STAS_RsbR_RsbS_like"/>
    <property type="match status" value="1"/>
</dbReference>
<gene>
    <name evidence="4" type="ORF">EBO34_04835</name>
</gene>
<evidence type="ECO:0000259" key="1">
    <source>
        <dbReference type="PROSITE" id="PS50112"/>
    </source>
</evidence>
<organism evidence="4 5">
    <name type="scientific">Alteribacter keqinensis</name>
    <dbReference type="NCBI Taxonomy" id="2483800"/>
    <lineage>
        <taxon>Bacteria</taxon>
        <taxon>Bacillati</taxon>
        <taxon>Bacillota</taxon>
        <taxon>Bacilli</taxon>
        <taxon>Bacillales</taxon>
        <taxon>Bacillaceae</taxon>
        <taxon>Alteribacter</taxon>
    </lineage>
</organism>
<name>A0A3M7TWW5_9BACI</name>
<dbReference type="Proteomes" id="UP000278746">
    <property type="component" value="Unassembled WGS sequence"/>
</dbReference>
<dbReference type="InterPro" id="IPR002645">
    <property type="entry name" value="STAS_dom"/>
</dbReference>
<dbReference type="PROSITE" id="PS50112">
    <property type="entry name" value="PAS"/>
    <property type="match status" value="1"/>
</dbReference>
<protein>
    <submittedName>
        <fullName evidence="4">PAS domain-containing protein</fullName>
    </submittedName>
</protein>
<dbReference type="Gene3D" id="3.30.750.24">
    <property type="entry name" value="STAS domain"/>
    <property type="match status" value="1"/>
</dbReference>
<accession>A0A3M7TWW5</accession>
<dbReference type="NCBIfam" id="TIGR00229">
    <property type="entry name" value="sensory_box"/>
    <property type="match status" value="1"/>
</dbReference>
<dbReference type="Pfam" id="PF13426">
    <property type="entry name" value="PAS_9"/>
    <property type="match status" value="1"/>
</dbReference>
<reference evidence="4 5" key="1">
    <citation type="submission" date="2018-10" db="EMBL/GenBank/DDBJ databases">
        <title>Bacillus Keqinensis sp. nov., a moderately halophilic bacterium isolated from a saline-alkaline lake.</title>
        <authorList>
            <person name="Wang H."/>
        </authorList>
    </citation>
    <scope>NUCLEOTIDE SEQUENCE [LARGE SCALE GENOMIC DNA]</scope>
    <source>
        <strain evidence="4 5">KQ-3</strain>
    </source>
</reference>
<dbReference type="SUPFAM" id="SSF52091">
    <property type="entry name" value="SpoIIaa-like"/>
    <property type="match status" value="1"/>
</dbReference>
<dbReference type="SMART" id="SM00086">
    <property type="entry name" value="PAC"/>
    <property type="match status" value="1"/>
</dbReference>
<dbReference type="PANTHER" id="PTHR33745:SF8">
    <property type="entry name" value="BLUE-LIGHT PHOTORECEPTOR"/>
    <property type="match status" value="1"/>
</dbReference>
<evidence type="ECO:0000259" key="2">
    <source>
        <dbReference type="PROSITE" id="PS50113"/>
    </source>
</evidence>
<comment type="caution">
    <text evidence="4">The sequence shown here is derived from an EMBL/GenBank/DDBJ whole genome shotgun (WGS) entry which is preliminary data.</text>
</comment>
<dbReference type="Pfam" id="PF01740">
    <property type="entry name" value="STAS"/>
    <property type="match status" value="1"/>
</dbReference>
<dbReference type="OrthoDB" id="9812260at2"/>
<evidence type="ECO:0000313" key="4">
    <source>
        <dbReference type="EMBL" id="RNA69274.1"/>
    </source>
</evidence>
<dbReference type="AlphaFoldDB" id="A0A3M7TWW5"/>